<feature type="compositionally biased region" description="Basic and acidic residues" evidence="1">
    <location>
        <begin position="726"/>
        <end position="741"/>
    </location>
</feature>
<feature type="compositionally biased region" description="Polar residues" evidence="1">
    <location>
        <begin position="848"/>
        <end position="866"/>
    </location>
</feature>
<dbReference type="EMBL" id="CM035438">
    <property type="protein sequence ID" value="KAH7285309.1"/>
    <property type="molecule type" value="Genomic_DNA"/>
</dbReference>
<keyword evidence="3" id="KW-1185">Reference proteome</keyword>
<feature type="region of interest" description="Disordered" evidence="1">
    <location>
        <begin position="638"/>
        <end position="689"/>
    </location>
</feature>
<feature type="compositionally biased region" description="Low complexity" evidence="1">
    <location>
        <begin position="360"/>
        <end position="369"/>
    </location>
</feature>
<dbReference type="AlphaFoldDB" id="A0A8T2QN06"/>
<feature type="compositionally biased region" description="Polar residues" evidence="1">
    <location>
        <begin position="921"/>
        <end position="936"/>
    </location>
</feature>
<reference evidence="2" key="1">
    <citation type="submission" date="2021-08" db="EMBL/GenBank/DDBJ databases">
        <title>WGS assembly of Ceratopteris richardii.</title>
        <authorList>
            <person name="Marchant D.B."/>
            <person name="Chen G."/>
            <person name="Jenkins J."/>
            <person name="Shu S."/>
            <person name="Leebens-Mack J."/>
            <person name="Grimwood J."/>
            <person name="Schmutz J."/>
            <person name="Soltis P."/>
            <person name="Soltis D."/>
            <person name="Chen Z.-H."/>
        </authorList>
    </citation>
    <scope>NUCLEOTIDE SEQUENCE</scope>
    <source>
        <strain evidence="2">Whitten #5841</strain>
        <tissue evidence="2">Leaf</tissue>
    </source>
</reference>
<feature type="region of interest" description="Disordered" evidence="1">
    <location>
        <begin position="349"/>
        <end position="382"/>
    </location>
</feature>
<evidence type="ECO:0000313" key="2">
    <source>
        <dbReference type="EMBL" id="KAH7285309.1"/>
    </source>
</evidence>
<protein>
    <submittedName>
        <fullName evidence="2">Uncharacterized protein</fullName>
    </submittedName>
</protein>
<feature type="region of interest" description="Disordered" evidence="1">
    <location>
        <begin position="726"/>
        <end position="759"/>
    </location>
</feature>
<gene>
    <name evidence="2" type="ORF">KP509_33G021800</name>
</gene>
<feature type="compositionally biased region" description="Polar residues" evidence="1">
    <location>
        <begin position="667"/>
        <end position="689"/>
    </location>
</feature>
<name>A0A8T2QN06_CERRI</name>
<dbReference type="OrthoDB" id="1939715at2759"/>
<sequence>MAVTEKRSGVPRRGMTVLGKVPVAPKPINLPSQRSTFALENLGRFSSSIIIPGKFESALLNPENSSEKNEKSISTQLETSQGGIIYSVKLHQDITKMQLSCIYKDYFLMPGADYKEKKVHAFPASGRMDSSSSATVSNNIKDSDNVVKVDEPRQCCTCKLSGNQIQGPVDPPIRKSRSGCLGVPPGFTQTSANFSNAQTGIPLADSQCGHLGNQTNANFYQQNGPQSTDHLSNFTDVKDREIIVIHMVGGPGFYGNYPPQLGFPDSYYRNGVYGSLPLQFGNFEPVFGPQGFERLEGLFQPPTVKGPGFYDKHEDFICYEKKCYMEGGHGRHRNSHMLGCYNGNSSHGNAKGEVSDSLMRSSKSAVKSRSSPHKFLPRNGGSRSPYHYGMVVASSTEETTTAAEKQITLLTKVSHHDKEVCSAKEVGVETPSLAVSSSYSNVHFNEDEGKAPRNLINAEISESIQVENVPPADGFMKSKKTDETTALDGTLFTSNKVSLSKESDNGRCLHCKGNASSKEPTDEVLTEALEKDRFMDGCKDEEKHVILNSDDNGPNTIKSEVVREEQTIAQEHLASSVSCKPGDVQMGLDIHSDASLKKSVGKHQKIVFKKKLQSKSIVKPGFRVRKIHVISRKPDFQVDNRTLSHNSADDSKESSQGVKMQGKVDGQDNNSSSWGSQYRRSDHNYSLSSESNKSEVLQIGASLQTVSFPKRILTKPQKLFYRKKKEEQSAMELEARTDGSKLKSPGQPLPFSSHPKNEITYDRDNEKVSHSISDYHIIQRRVYHVVDGIEGDCDALTSLITCDDKGHLSNSEMKEMLVPGSMAHWQPPQVGSHLAQKSGSQVERRNSWSRARTQQRIPNPQTQRSCPNMEEDSTMNKHCKAGRQEDNMRKKQTKVIGEEDNMTKQHPKSGRHYSAWKPKLTQKTTENPSLKKQNQGKMPPCTLVEAAAGEKSDTSYSGMVELLNAQYHCAEAFEELFAGTSSGLSFDQHRPRSESSICTEKHISSQEDSPLPIEPAGMPVDTSASNEDLGMVIIPDHTKHTPAVPSPDASSHDNAWALATEQDNEVCVLEKNPGNQKHFIKKNRMSREKADHYHQILFKRYKEIGQWKPKFEINKNPSKLHQKAGYTS</sequence>
<feature type="region of interest" description="Disordered" evidence="1">
    <location>
        <begin position="842"/>
        <end position="890"/>
    </location>
</feature>
<evidence type="ECO:0000313" key="3">
    <source>
        <dbReference type="Proteomes" id="UP000825935"/>
    </source>
</evidence>
<comment type="caution">
    <text evidence="2">The sequence shown here is derived from an EMBL/GenBank/DDBJ whole genome shotgun (WGS) entry which is preliminary data.</text>
</comment>
<feature type="region of interest" description="Disordered" evidence="1">
    <location>
        <begin position="902"/>
        <end position="937"/>
    </location>
</feature>
<evidence type="ECO:0000256" key="1">
    <source>
        <dbReference type="SAM" id="MobiDB-lite"/>
    </source>
</evidence>
<organism evidence="2 3">
    <name type="scientific">Ceratopteris richardii</name>
    <name type="common">Triangle waterfern</name>
    <dbReference type="NCBI Taxonomy" id="49495"/>
    <lineage>
        <taxon>Eukaryota</taxon>
        <taxon>Viridiplantae</taxon>
        <taxon>Streptophyta</taxon>
        <taxon>Embryophyta</taxon>
        <taxon>Tracheophyta</taxon>
        <taxon>Polypodiopsida</taxon>
        <taxon>Polypodiidae</taxon>
        <taxon>Polypodiales</taxon>
        <taxon>Pteridineae</taxon>
        <taxon>Pteridaceae</taxon>
        <taxon>Parkerioideae</taxon>
        <taxon>Ceratopteris</taxon>
    </lineage>
</organism>
<proteinExistence type="predicted"/>
<dbReference type="Proteomes" id="UP000825935">
    <property type="component" value="Chromosome 33"/>
</dbReference>
<accession>A0A8T2QN06</accession>